<comment type="caution">
    <text evidence="2">The sequence shown here is derived from an EMBL/GenBank/DDBJ whole genome shotgun (WGS) entry which is preliminary data.</text>
</comment>
<accession>A0AAD1TP39</accession>
<proteinExistence type="predicted"/>
<feature type="non-terminal residue" evidence="2">
    <location>
        <position position="1"/>
    </location>
</feature>
<dbReference type="EMBL" id="CAKOES020001399">
    <property type="protein sequence ID" value="CAH2330836.1"/>
    <property type="molecule type" value="Genomic_DNA"/>
</dbReference>
<evidence type="ECO:0000313" key="3">
    <source>
        <dbReference type="Proteomes" id="UP001295444"/>
    </source>
</evidence>
<sequence length="55" mass="6252">NRERHQLTPKPARCPPQARQVERAGPGLHKAERQNTSGHYRQHGAAEQRTTKASR</sequence>
<dbReference type="AlphaFoldDB" id="A0AAD1TP39"/>
<gene>
    <name evidence="2" type="ORF">PECUL_23A035309</name>
</gene>
<reference evidence="2" key="1">
    <citation type="submission" date="2022-03" db="EMBL/GenBank/DDBJ databases">
        <authorList>
            <person name="Alioto T."/>
            <person name="Alioto T."/>
            <person name="Gomez Garrido J."/>
        </authorList>
    </citation>
    <scope>NUCLEOTIDE SEQUENCE</scope>
</reference>
<feature type="compositionally biased region" description="Basic and acidic residues" evidence="1">
    <location>
        <begin position="44"/>
        <end position="55"/>
    </location>
</feature>
<feature type="region of interest" description="Disordered" evidence="1">
    <location>
        <begin position="1"/>
        <end position="55"/>
    </location>
</feature>
<dbReference type="Proteomes" id="UP001295444">
    <property type="component" value="Unassembled WGS sequence"/>
</dbReference>
<protein>
    <submittedName>
        <fullName evidence="2">Uncharacterized protein</fullName>
    </submittedName>
</protein>
<evidence type="ECO:0000313" key="2">
    <source>
        <dbReference type="EMBL" id="CAH2330836.1"/>
    </source>
</evidence>
<organism evidence="2 3">
    <name type="scientific">Pelobates cultripes</name>
    <name type="common">Western spadefoot toad</name>
    <dbReference type="NCBI Taxonomy" id="61616"/>
    <lineage>
        <taxon>Eukaryota</taxon>
        <taxon>Metazoa</taxon>
        <taxon>Chordata</taxon>
        <taxon>Craniata</taxon>
        <taxon>Vertebrata</taxon>
        <taxon>Euteleostomi</taxon>
        <taxon>Amphibia</taxon>
        <taxon>Batrachia</taxon>
        <taxon>Anura</taxon>
        <taxon>Pelobatoidea</taxon>
        <taxon>Pelobatidae</taxon>
        <taxon>Pelobates</taxon>
    </lineage>
</organism>
<name>A0AAD1TP39_PELCU</name>
<keyword evidence="3" id="KW-1185">Reference proteome</keyword>
<evidence type="ECO:0000256" key="1">
    <source>
        <dbReference type="SAM" id="MobiDB-lite"/>
    </source>
</evidence>